<keyword evidence="2" id="KW-1133">Transmembrane helix</keyword>
<evidence type="ECO:0000313" key="4">
    <source>
        <dbReference type="EMBL" id="CAE4664391.1"/>
    </source>
</evidence>
<dbReference type="GO" id="GO:0005509">
    <property type="term" value="F:calcium ion binding"/>
    <property type="evidence" value="ECO:0007669"/>
    <property type="project" value="InterPro"/>
</dbReference>
<evidence type="ECO:0000256" key="2">
    <source>
        <dbReference type="SAM" id="Phobius"/>
    </source>
</evidence>
<keyword evidence="2" id="KW-0472">Membrane</keyword>
<gene>
    <name evidence="4" type="ORF">DBRI00130_LOCUS42323</name>
</gene>
<proteinExistence type="predicted"/>
<sequence>MKMLSANTARSYRREERVHTTRHSNHGSKHHSMRVTKCHINLLFSIYLSCALLNIVLVPSCSVMGHAVEGAEPILRRTEDISLAQCVDIFSRADTNDDGQMNVGEYLNFVKVISGGEFAPTSQTELGLSVFVIFIDEACRCEERGEGNGCCLFGKANVGYTVESQGDEERLVDFCTEVQNELGIEGPIITIHQLVFDVQYSVSNTLGLTSDQIMNEASENTIKSDLIEATRGIIIPTLNSTYSIPSFDGRRTAERIEANQNVAQSKSITMGTENNSENAFESINDQSFLNTKNPSWLLERPNNLRGLQQISRSKRHLLEEFIEQEILSKHAAHPHHTRKMEVDELPDAYYNDDFPIIITTIGDISCPEDVIANCHLVFSSITVFHKSTISVTSVKNVLLDSLAESFKTGAFNDALPS</sequence>
<dbReference type="InterPro" id="IPR002048">
    <property type="entry name" value="EF_hand_dom"/>
</dbReference>
<dbReference type="PROSITE" id="PS00018">
    <property type="entry name" value="EF_HAND_1"/>
    <property type="match status" value="1"/>
</dbReference>
<protein>
    <recommendedName>
        <fullName evidence="3">EF-hand domain-containing protein</fullName>
    </recommendedName>
</protein>
<accession>A0A7S4WDL3</accession>
<feature type="region of interest" description="Disordered" evidence="1">
    <location>
        <begin position="1"/>
        <end position="30"/>
    </location>
</feature>
<organism evidence="4">
    <name type="scientific">Ditylum brightwellii</name>
    <dbReference type="NCBI Taxonomy" id="49249"/>
    <lineage>
        <taxon>Eukaryota</taxon>
        <taxon>Sar</taxon>
        <taxon>Stramenopiles</taxon>
        <taxon>Ochrophyta</taxon>
        <taxon>Bacillariophyta</taxon>
        <taxon>Mediophyceae</taxon>
        <taxon>Lithodesmiophycidae</taxon>
        <taxon>Lithodesmiales</taxon>
        <taxon>Lithodesmiaceae</taxon>
        <taxon>Ditylum</taxon>
    </lineage>
</organism>
<feature type="compositionally biased region" description="Polar residues" evidence="1">
    <location>
        <begin position="1"/>
        <end position="10"/>
    </location>
</feature>
<feature type="compositionally biased region" description="Basic residues" evidence="1">
    <location>
        <begin position="20"/>
        <end position="30"/>
    </location>
</feature>
<feature type="domain" description="EF-hand" evidence="3">
    <location>
        <begin position="81"/>
        <end position="116"/>
    </location>
</feature>
<evidence type="ECO:0000259" key="3">
    <source>
        <dbReference type="PROSITE" id="PS50222"/>
    </source>
</evidence>
<feature type="transmembrane region" description="Helical" evidence="2">
    <location>
        <begin position="38"/>
        <end position="58"/>
    </location>
</feature>
<reference evidence="4" key="1">
    <citation type="submission" date="2021-01" db="EMBL/GenBank/DDBJ databases">
        <authorList>
            <person name="Corre E."/>
            <person name="Pelletier E."/>
            <person name="Niang G."/>
            <person name="Scheremetjew M."/>
            <person name="Finn R."/>
            <person name="Kale V."/>
            <person name="Holt S."/>
            <person name="Cochrane G."/>
            <person name="Meng A."/>
            <person name="Brown T."/>
            <person name="Cohen L."/>
        </authorList>
    </citation>
    <scope>NUCLEOTIDE SEQUENCE</scope>
    <source>
        <strain evidence="4">GSO104</strain>
    </source>
</reference>
<keyword evidence="2" id="KW-0812">Transmembrane</keyword>
<evidence type="ECO:0000256" key="1">
    <source>
        <dbReference type="SAM" id="MobiDB-lite"/>
    </source>
</evidence>
<name>A0A7S4WDL3_9STRA</name>
<dbReference type="EMBL" id="HBNS01058866">
    <property type="protein sequence ID" value="CAE4664391.1"/>
    <property type="molecule type" value="Transcribed_RNA"/>
</dbReference>
<dbReference type="InterPro" id="IPR018247">
    <property type="entry name" value="EF_Hand_1_Ca_BS"/>
</dbReference>
<dbReference type="PROSITE" id="PS50222">
    <property type="entry name" value="EF_HAND_2"/>
    <property type="match status" value="1"/>
</dbReference>
<dbReference type="AlphaFoldDB" id="A0A7S4WDL3"/>